<dbReference type="EMBL" id="CAACVG010001932">
    <property type="protein sequence ID" value="VEN35867.1"/>
    <property type="molecule type" value="Genomic_DNA"/>
</dbReference>
<evidence type="ECO:0000256" key="1">
    <source>
        <dbReference type="ARBA" id="ARBA00022658"/>
    </source>
</evidence>
<dbReference type="PANTHER" id="PTHR12877:SF7">
    <property type="entry name" value="RHO GUANINE NUCLEOTIDE EXCHANGE FACTOR 10-LIKE PROTEIN"/>
    <property type="match status" value="1"/>
</dbReference>
<dbReference type="Proteomes" id="UP000410492">
    <property type="component" value="Unassembled WGS sequence"/>
</dbReference>
<dbReference type="Gene3D" id="1.20.900.10">
    <property type="entry name" value="Dbl homology (DH) domain"/>
    <property type="match status" value="1"/>
</dbReference>
<accession>A0A653BJT4</accession>
<dbReference type="Pfam" id="PF00621">
    <property type="entry name" value="RhoGEF"/>
    <property type="match status" value="1"/>
</dbReference>
<dbReference type="GO" id="GO:0005085">
    <property type="term" value="F:guanyl-nucleotide exchange factor activity"/>
    <property type="evidence" value="ECO:0007669"/>
    <property type="project" value="UniProtKB-KW"/>
</dbReference>
<reference evidence="4 5" key="1">
    <citation type="submission" date="2019-01" db="EMBL/GenBank/DDBJ databases">
        <authorList>
            <person name="Sayadi A."/>
        </authorList>
    </citation>
    <scope>NUCLEOTIDE SEQUENCE [LARGE SCALE GENOMIC DNA]</scope>
</reference>
<keyword evidence="1" id="KW-0344">Guanine-nucleotide releasing factor</keyword>
<dbReference type="PANTHER" id="PTHR12877">
    <property type="entry name" value="RHO GUANINE NUCLEOTIDE EXCHANGE FACTOR"/>
    <property type="match status" value="1"/>
</dbReference>
<dbReference type="GO" id="GO:0051496">
    <property type="term" value="P:positive regulation of stress fiber assembly"/>
    <property type="evidence" value="ECO:0007669"/>
    <property type="project" value="TreeGrafter"/>
</dbReference>
<dbReference type="GO" id="GO:0030036">
    <property type="term" value="P:actin cytoskeleton organization"/>
    <property type="evidence" value="ECO:0007669"/>
    <property type="project" value="TreeGrafter"/>
</dbReference>
<dbReference type="InterPro" id="IPR035899">
    <property type="entry name" value="DBL_dom_sf"/>
</dbReference>
<dbReference type="AlphaFoldDB" id="A0A653BJT4"/>
<keyword evidence="2" id="KW-0175">Coiled coil</keyword>
<sequence>MCSWLPSPKPSFWTSTAGSSTTSLLLWTSPKWKPKRKSALADFLKVKQISSHDRLSFFGLMVKPVQRFPQFILFLQDLLKHTPQGHHDRMSLQLALTQLESLAEMLNERKREAEQYQAFKEMLRNISGKFSARPLSDSNRYLLREDNVTQLV</sequence>
<evidence type="ECO:0000256" key="2">
    <source>
        <dbReference type="SAM" id="Coils"/>
    </source>
</evidence>
<feature type="domain" description="DH" evidence="3">
    <location>
        <begin position="35"/>
        <end position="109"/>
    </location>
</feature>
<organism evidence="4 5">
    <name type="scientific">Callosobruchus maculatus</name>
    <name type="common">Southern cowpea weevil</name>
    <name type="synonym">Pulse bruchid</name>
    <dbReference type="NCBI Taxonomy" id="64391"/>
    <lineage>
        <taxon>Eukaryota</taxon>
        <taxon>Metazoa</taxon>
        <taxon>Ecdysozoa</taxon>
        <taxon>Arthropoda</taxon>
        <taxon>Hexapoda</taxon>
        <taxon>Insecta</taxon>
        <taxon>Pterygota</taxon>
        <taxon>Neoptera</taxon>
        <taxon>Endopterygota</taxon>
        <taxon>Coleoptera</taxon>
        <taxon>Polyphaga</taxon>
        <taxon>Cucujiformia</taxon>
        <taxon>Chrysomeloidea</taxon>
        <taxon>Chrysomelidae</taxon>
        <taxon>Bruchinae</taxon>
        <taxon>Bruchini</taxon>
        <taxon>Callosobruchus</taxon>
    </lineage>
</organism>
<evidence type="ECO:0000313" key="4">
    <source>
        <dbReference type="EMBL" id="VEN35867.1"/>
    </source>
</evidence>
<gene>
    <name evidence="4" type="ORF">CALMAC_LOCUS1656</name>
</gene>
<keyword evidence="5" id="KW-1185">Reference proteome</keyword>
<protein>
    <recommendedName>
        <fullName evidence="3">DH domain-containing protein</fullName>
    </recommendedName>
</protein>
<name>A0A653BJT4_CALMS</name>
<proteinExistence type="predicted"/>
<feature type="non-terminal residue" evidence="4">
    <location>
        <position position="152"/>
    </location>
</feature>
<dbReference type="InterPro" id="IPR039919">
    <property type="entry name" value="ARHGEF10/ARHGEF17"/>
</dbReference>
<dbReference type="InterPro" id="IPR000219">
    <property type="entry name" value="DH_dom"/>
</dbReference>
<dbReference type="PROSITE" id="PS50010">
    <property type="entry name" value="DH_2"/>
    <property type="match status" value="1"/>
</dbReference>
<feature type="coiled-coil region" evidence="2">
    <location>
        <begin position="89"/>
        <end position="122"/>
    </location>
</feature>
<dbReference type="SUPFAM" id="SSF48065">
    <property type="entry name" value="DBL homology domain (DH-domain)"/>
    <property type="match status" value="1"/>
</dbReference>
<evidence type="ECO:0000313" key="5">
    <source>
        <dbReference type="Proteomes" id="UP000410492"/>
    </source>
</evidence>
<dbReference type="OrthoDB" id="28697at2759"/>
<evidence type="ECO:0000259" key="3">
    <source>
        <dbReference type="PROSITE" id="PS50010"/>
    </source>
</evidence>